<feature type="chain" id="PRO_5001563010" evidence="1">
    <location>
        <begin position="22"/>
        <end position="122"/>
    </location>
</feature>
<feature type="signal peptide" evidence="1">
    <location>
        <begin position="1"/>
        <end position="21"/>
    </location>
</feature>
<dbReference type="AlphaFoldDB" id="A0A034WRA3"/>
<proteinExistence type="predicted"/>
<sequence length="122" mass="13604">MSIKLLLLLCMLFALQFTAFAHPLENNKDLKEIADNKTPNEKSIIPDTPGVREFKKGLVDHLVANLENEEGDESGVYSAQLSSAEVDLPCTNDTVRIAVISSSFPLPERFFHTPKRCSEEVQ</sequence>
<evidence type="ECO:0000313" key="2">
    <source>
        <dbReference type="EMBL" id="JAC56882.1"/>
    </source>
</evidence>
<reference evidence="2" key="1">
    <citation type="journal article" date="2014" name="BMC Genomics">
        <title>Characterizing the developmental transcriptome of the oriental fruit fly, Bactrocera dorsalis (Diptera: Tephritidae) through comparative genomic analysis with Drosophila melanogaster utilizing modENCODE datasets.</title>
        <authorList>
            <person name="Geib S.M."/>
            <person name="Calla B."/>
            <person name="Hall B."/>
            <person name="Hou S."/>
            <person name="Manoukis N.C."/>
        </authorList>
    </citation>
    <scope>NUCLEOTIDE SEQUENCE</scope>
    <source>
        <strain evidence="2">Punador</strain>
    </source>
</reference>
<name>A0A034WRA3_BACDO</name>
<accession>A0A034WRA3</accession>
<dbReference type="EMBL" id="GAKP01002070">
    <property type="protein sequence ID" value="JAC56882.1"/>
    <property type="molecule type" value="Transcribed_RNA"/>
</dbReference>
<protein>
    <submittedName>
        <fullName evidence="2">Uncharacterized protein</fullName>
    </submittedName>
</protein>
<organism evidence="2">
    <name type="scientific">Bactrocera dorsalis</name>
    <name type="common">Oriental fruit fly</name>
    <name type="synonym">Dacus dorsalis</name>
    <dbReference type="NCBI Taxonomy" id="27457"/>
    <lineage>
        <taxon>Eukaryota</taxon>
        <taxon>Metazoa</taxon>
        <taxon>Ecdysozoa</taxon>
        <taxon>Arthropoda</taxon>
        <taxon>Hexapoda</taxon>
        <taxon>Insecta</taxon>
        <taxon>Pterygota</taxon>
        <taxon>Neoptera</taxon>
        <taxon>Endopterygota</taxon>
        <taxon>Diptera</taxon>
        <taxon>Brachycera</taxon>
        <taxon>Muscomorpha</taxon>
        <taxon>Tephritoidea</taxon>
        <taxon>Tephritidae</taxon>
        <taxon>Bactrocera</taxon>
        <taxon>Bactrocera</taxon>
    </lineage>
</organism>
<keyword evidence="1" id="KW-0732">Signal</keyword>
<evidence type="ECO:0000256" key="1">
    <source>
        <dbReference type="SAM" id="SignalP"/>
    </source>
</evidence>